<comment type="caution">
    <text evidence="2">The sequence shown here is derived from an EMBL/GenBank/DDBJ whole genome shotgun (WGS) entry which is preliminary data.</text>
</comment>
<dbReference type="EMBL" id="MTHB01000247">
    <property type="protein sequence ID" value="OXC73443.1"/>
    <property type="molecule type" value="Genomic_DNA"/>
</dbReference>
<name>A0A226WQS5_CABSO</name>
<dbReference type="AlphaFoldDB" id="A0A226WQS5"/>
<dbReference type="Gene3D" id="3.20.20.370">
    <property type="entry name" value="Glycoside hydrolase/deacetylase"/>
    <property type="match status" value="1"/>
</dbReference>
<evidence type="ECO:0000313" key="2">
    <source>
        <dbReference type="EMBL" id="OXC73443.1"/>
    </source>
</evidence>
<dbReference type="eggNOG" id="COG0726">
    <property type="taxonomic scope" value="Bacteria"/>
</dbReference>
<dbReference type="PANTHER" id="PTHR47561">
    <property type="entry name" value="POLYSACCHARIDE DEACETYLASE FAMILY PROTEIN (AFU_ORTHOLOGUE AFUA_6G05030)"/>
    <property type="match status" value="1"/>
</dbReference>
<dbReference type="Proteomes" id="UP000214720">
    <property type="component" value="Unassembled WGS sequence"/>
</dbReference>
<gene>
    <name evidence="2" type="ORF">BSU04_36660</name>
</gene>
<dbReference type="InterPro" id="IPR011330">
    <property type="entry name" value="Glyco_hydro/deAcase_b/a-brl"/>
</dbReference>
<sequence>MNNIARHVREARIAMSEQSTVQPWQWPEKEWRRLVNRVRAGRSFRPLEWKGGARCVVALSFDSDHETNELRDGGVSINRLAWGQYGNRVGVPRILSLLKKYDVPASFFVPAVTALLYPDEQREIVDAGHEIGVHGWIHELNSKLGMNDERDLIARSLDTLEQITGNRPTGFRSPSADFSEHTLQILKDLDFAYDSSLCADDDCYELEMNGQPTGIVELPFDWVRDDAVYFLMHRFQGLRPYTLPSQVFDIFKRELDAAYAEGGVFELTMHPHVITNRSRIWIVEELIKHAKSLPDGVWFARHDELVAYAVQNSRQ</sequence>
<dbReference type="GO" id="GO:0016810">
    <property type="term" value="F:hydrolase activity, acting on carbon-nitrogen (but not peptide) bonds"/>
    <property type="evidence" value="ECO:0007669"/>
    <property type="project" value="InterPro"/>
</dbReference>
<feature type="domain" description="NodB homology" evidence="1">
    <location>
        <begin position="73"/>
        <end position="300"/>
    </location>
</feature>
<evidence type="ECO:0000313" key="3">
    <source>
        <dbReference type="Proteomes" id="UP000214720"/>
    </source>
</evidence>
<reference evidence="3" key="1">
    <citation type="submission" date="2017-01" db="EMBL/GenBank/DDBJ databases">
        <title>Genome Analysis of Deinococcus marmoris KOPRI26562.</title>
        <authorList>
            <person name="Kim J.H."/>
            <person name="Oh H.-M."/>
        </authorList>
    </citation>
    <scope>NUCLEOTIDE SEQUENCE [LARGE SCALE GENOMIC DNA]</scope>
    <source>
        <strain evidence="3">PAMC 26633</strain>
    </source>
</reference>
<dbReference type="GO" id="GO:0005975">
    <property type="term" value="P:carbohydrate metabolic process"/>
    <property type="evidence" value="ECO:0007669"/>
    <property type="project" value="InterPro"/>
</dbReference>
<proteinExistence type="predicted"/>
<protein>
    <submittedName>
        <fullName evidence="2">Polysaccharide deacetylase</fullName>
    </submittedName>
</protein>
<dbReference type="PROSITE" id="PS51677">
    <property type="entry name" value="NODB"/>
    <property type="match status" value="1"/>
</dbReference>
<dbReference type="SUPFAM" id="SSF88713">
    <property type="entry name" value="Glycoside hydrolase/deacetylase"/>
    <property type="match status" value="1"/>
</dbReference>
<accession>A0A226WQS5</accession>
<organism evidence="2 3">
    <name type="scientific">Caballeronia sordidicola</name>
    <name type="common">Burkholderia sordidicola</name>
    <dbReference type="NCBI Taxonomy" id="196367"/>
    <lineage>
        <taxon>Bacteria</taxon>
        <taxon>Pseudomonadati</taxon>
        <taxon>Pseudomonadota</taxon>
        <taxon>Betaproteobacteria</taxon>
        <taxon>Burkholderiales</taxon>
        <taxon>Burkholderiaceae</taxon>
        <taxon>Caballeronia</taxon>
    </lineage>
</organism>
<dbReference type="PANTHER" id="PTHR47561:SF1">
    <property type="entry name" value="POLYSACCHARIDE DEACETYLASE FAMILY PROTEIN (AFU_ORTHOLOGUE AFUA_6G05030)"/>
    <property type="match status" value="1"/>
</dbReference>
<dbReference type="CDD" id="cd10938">
    <property type="entry name" value="CE4_HpPgdA_like"/>
    <property type="match status" value="1"/>
</dbReference>
<evidence type="ECO:0000259" key="1">
    <source>
        <dbReference type="PROSITE" id="PS51677"/>
    </source>
</evidence>
<dbReference type="Pfam" id="PF01522">
    <property type="entry name" value="Polysacc_deac_1"/>
    <property type="match status" value="1"/>
</dbReference>
<dbReference type="InterPro" id="IPR037950">
    <property type="entry name" value="PgdA-like"/>
</dbReference>
<dbReference type="InterPro" id="IPR002509">
    <property type="entry name" value="NODB_dom"/>
</dbReference>